<evidence type="ECO:0000259" key="3">
    <source>
        <dbReference type="PROSITE" id="PS51253"/>
    </source>
</evidence>
<dbReference type="InterPro" id="IPR036397">
    <property type="entry name" value="RNaseH_sf"/>
</dbReference>
<dbReference type="SUPFAM" id="SSF46689">
    <property type="entry name" value="Homeodomain-like"/>
    <property type="match status" value="1"/>
</dbReference>
<keyword evidence="5" id="KW-1185">Reference proteome</keyword>
<feature type="domain" description="HTH CENPB-type" evidence="3">
    <location>
        <begin position="1"/>
        <end position="43"/>
    </location>
</feature>
<dbReference type="Proteomes" id="UP000770661">
    <property type="component" value="Unassembled WGS sequence"/>
</dbReference>
<reference evidence="4" key="1">
    <citation type="submission" date="2020-07" db="EMBL/GenBank/DDBJ databases">
        <title>The High-quality genome of the commercially important snow crab, Chionoecetes opilio.</title>
        <authorList>
            <person name="Jeong J.-H."/>
            <person name="Ryu S."/>
        </authorList>
    </citation>
    <scope>NUCLEOTIDE SEQUENCE</scope>
    <source>
        <strain evidence="4">MADBK_172401_WGS</strain>
        <tissue evidence="4">Digestive gland</tissue>
    </source>
</reference>
<dbReference type="Pfam" id="PF03184">
    <property type="entry name" value="DDE_1"/>
    <property type="match status" value="1"/>
</dbReference>
<dbReference type="Pfam" id="PF03221">
    <property type="entry name" value="HTH_Tnp_Tc5"/>
    <property type="match status" value="1"/>
</dbReference>
<keyword evidence="2" id="KW-0238">DNA-binding</keyword>
<proteinExistence type="predicted"/>
<dbReference type="PANTHER" id="PTHR19303:SF16">
    <property type="entry name" value="JERKY PROTEIN HOMOLOG-LIKE"/>
    <property type="match status" value="1"/>
</dbReference>
<dbReference type="GO" id="GO:0005634">
    <property type="term" value="C:nucleus"/>
    <property type="evidence" value="ECO:0007669"/>
    <property type="project" value="UniProtKB-SubCell"/>
</dbReference>
<evidence type="ECO:0000256" key="1">
    <source>
        <dbReference type="ARBA" id="ARBA00004123"/>
    </source>
</evidence>
<accession>A0A8J4YTV7</accession>
<name>A0A8J4YTV7_CHIOP</name>
<evidence type="ECO:0000313" key="4">
    <source>
        <dbReference type="EMBL" id="KAG0726965.1"/>
    </source>
</evidence>
<dbReference type="InterPro" id="IPR004875">
    <property type="entry name" value="DDE_SF_endonuclease_dom"/>
</dbReference>
<dbReference type="InterPro" id="IPR050863">
    <property type="entry name" value="CenT-Element_Derived"/>
</dbReference>
<protein>
    <submittedName>
        <fullName evidence="4">Tigger transposable element-derived protein 7</fullName>
    </submittedName>
</protein>
<dbReference type="OrthoDB" id="6369198at2759"/>
<evidence type="ECO:0000313" key="5">
    <source>
        <dbReference type="Proteomes" id="UP000770661"/>
    </source>
</evidence>
<dbReference type="PANTHER" id="PTHR19303">
    <property type="entry name" value="TRANSPOSON"/>
    <property type="match status" value="1"/>
</dbReference>
<dbReference type="InterPro" id="IPR006600">
    <property type="entry name" value="HTH_CenpB_DNA-bd_dom"/>
</dbReference>
<dbReference type="Gene3D" id="1.10.10.60">
    <property type="entry name" value="Homeodomain-like"/>
    <property type="match status" value="1"/>
</dbReference>
<dbReference type="Gene3D" id="3.30.420.10">
    <property type="entry name" value="Ribonuclease H-like superfamily/Ribonuclease H"/>
    <property type="match status" value="1"/>
</dbReference>
<dbReference type="GO" id="GO:0003677">
    <property type="term" value="F:DNA binding"/>
    <property type="evidence" value="ECO:0007669"/>
    <property type="project" value="UniProtKB-KW"/>
</dbReference>
<dbReference type="PROSITE" id="PS51253">
    <property type="entry name" value="HTH_CENPB"/>
    <property type="match status" value="1"/>
</dbReference>
<comment type="caution">
    <text evidence="4">The sequence shown here is derived from an EMBL/GenBank/DDBJ whole genome shotgun (WGS) entry which is preliminary data.</text>
</comment>
<sequence>MVRCSEMKMAAEKFAGEIGLPNFKASDGWLYRFKLRHGLTKRKFCGESLDASEEHAEEFRQTFKDLIRKENLLLEQIYNADETGLYYRSIPENTLASEKEKSVPGRKRCKSHVSVMCCANAAGTHRLTPVVIGKAKQPRCLRGIMNNLPVVYDHSEKAWLTTKIFKDWFYKHLVPDIINFQTEVLHYSRDRVRALLLDNAPAHPVESELVGDKGHIRVLYLPPNMTSLIQPMDQGIIMAMKRLYRRRFLEQVMVVIDEEDRDVGQLTLDNLRKYDLKSGIFNLARSWKDVSASTLSNGWNRLIRGTDPVIEFEGFETANLHRHIVQAGETATEEDVSGW</sequence>
<dbReference type="InterPro" id="IPR009057">
    <property type="entry name" value="Homeodomain-like_sf"/>
</dbReference>
<evidence type="ECO:0000256" key="2">
    <source>
        <dbReference type="ARBA" id="ARBA00023125"/>
    </source>
</evidence>
<gene>
    <name evidence="4" type="primary">TIGD7_7</name>
    <name evidence="4" type="ORF">GWK47_004094</name>
</gene>
<organism evidence="4 5">
    <name type="scientific">Chionoecetes opilio</name>
    <name type="common">Atlantic snow crab</name>
    <name type="synonym">Cancer opilio</name>
    <dbReference type="NCBI Taxonomy" id="41210"/>
    <lineage>
        <taxon>Eukaryota</taxon>
        <taxon>Metazoa</taxon>
        <taxon>Ecdysozoa</taxon>
        <taxon>Arthropoda</taxon>
        <taxon>Crustacea</taxon>
        <taxon>Multicrustacea</taxon>
        <taxon>Malacostraca</taxon>
        <taxon>Eumalacostraca</taxon>
        <taxon>Eucarida</taxon>
        <taxon>Decapoda</taxon>
        <taxon>Pleocyemata</taxon>
        <taxon>Brachyura</taxon>
        <taxon>Eubrachyura</taxon>
        <taxon>Majoidea</taxon>
        <taxon>Majidae</taxon>
        <taxon>Chionoecetes</taxon>
    </lineage>
</organism>
<comment type="subcellular location">
    <subcellularLocation>
        <location evidence="1">Nucleus</location>
    </subcellularLocation>
</comment>
<dbReference type="AlphaFoldDB" id="A0A8J4YTV7"/>
<dbReference type="EMBL" id="JACEEZ010003837">
    <property type="protein sequence ID" value="KAG0726965.1"/>
    <property type="molecule type" value="Genomic_DNA"/>
</dbReference>